<dbReference type="EMBL" id="MU006199">
    <property type="protein sequence ID" value="KAF2834060.1"/>
    <property type="molecule type" value="Genomic_DNA"/>
</dbReference>
<dbReference type="Pfam" id="PF00270">
    <property type="entry name" value="DEAD"/>
    <property type="match status" value="1"/>
</dbReference>
<dbReference type="InterPro" id="IPR011545">
    <property type="entry name" value="DEAD/DEAH_box_helicase_dom"/>
</dbReference>
<reference evidence="3" key="1">
    <citation type="journal article" date="2020" name="Stud. Mycol.">
        <title>101 Dothideomycetes genomes: a test case for predicting lifestyles and emergence of pathogens.</title>
        <authorList>
            <person name="Haridas S."/>
            <person name="Albert R."/>
            <person name="Binder M."/>
            <person name="Bloem J."/>
            <person name="Labutti K."/>
            <person name="Salamov A."/>
            <person name="Andreopoulos B."/>
            <person name="Baker S."/>
            <person name="Barry K."/>
            <person name="Bills G."/>
            <person name="Bluhm B."/>
            <person name="Cannon C."/>
            <person name="Castanera R."/>
            <person name="Culley D."/>
            <person name="Daum C."/>
            <person name="Ezra D."/>
            <person name="Gonzalez J."/>
            <person name="Henrissat B."/>
            <person name="Kuo A."/>
            <person name="Liang C."/>
            <person name="Lipzen A."/>
            <person name="Lutzoni F."/>
            <person name="Magnuson J."/>
            <person name="Mondo S."/>
            <person name="Nolan M."/>
            <person name="Ohm R."/>
            <person name="Pangilinan J."/>
            <person name="Park H.-J."/>
            <person name="Ramirez L."/>
            <person name="Alfaro M."/>
            <person name="Sun H."/>
            <person name="Tritt A."/>
            <person name="Yoshinaga Y."/>
            <person name="Zwiers L.-H."/>
            <person name="Turgeon B."/>
            <person name="Goodwin S."/>
            <person name="Spatafora J."/>
            <person name="Crous P."/>
            <person name="Grigoriev I."/>
        </authorList>
    </citation>
    <scope>NUCLEOTIDE SEQUENCE</scope>
    <source>
        <strain evidence="3">CBS 101060</strain>
    </source>
</reference>
<dbReference type="SUPFAM" id="SSF52540">
    <property type="entry name" value="P-loop containing nucleoside triphosphate hydrolases"/>
    <property type="match status" value="1"/>
</dbReference>
<accession>A0A9P4VLE3</accession>
<dbReference type="OrthoDB" id="3925403at2759"/>
<dbReference type="InterPro" id="IPR014001">
    <property type="entry name" value="Helicase_ATP-bd"/>
</dbReference>
<feature type="domain" description="Helicase ATP-binding" evidence="2">
    <location>
        <begin position="1"/>
        <end position="127"/>
    </location>
</feature>
<evidence type="ECO:0000313" key="4">
    <source>
        <dbReference type="Proteomes" id="UP000799429"/>
    </source>
</evidence>
<evidence type="ECO:0000313" key="3">
    <source>
        <dbReference type="EMBL" id="KAF2834060.1"/>
    </source>
</evidence>
<dbReference type="InterPro" id="IPR027417">
    <property type="entry name" value="P-loop_NTPase"/>
</dbReference>
<dbReference type="GO" id="GO:0005694">
    <property type="term" value="C:chromosome"/>
    <property type="evidence" value="ECO:0007669"/>
    <property type="project" value="TreeGrafter"/>
</dbReference>
<evidence type="ECO:0000256" key="1">
    <source>
        <dbReference type="ARBA" id="ARBA00005446"/>
    </source>
</evidence>
<evidence type="ECO:0000259" key="2">
    <source>
        <dbReference type="PROSITE" id="PS51192"/>
    </source>
</evidence>
<feature type="non-terminal residue" evidence="3">
    <location>
        <position position="1"/>
    </location>
</feature>
<dbReference type="Gene3D" id="3.40.50.300">
    <property type="entry name" value="P-loop containing nucleotide triphosphate hydrolases"/>
    <property type="match status" value="2"/>
</dbReference>
<organism evidence="3 4">
    <name type="scientific">Patellaria atrata CBS 101060</name>
    <dbReference type="NCBI Taxonomy" id="1346257"/>
    <lineage>
        <taxon>Eukaryota</taxon>
        <taxon>Fungi</taxon>
        <taxon>Dikarya</taxon>
        <taxon>Ascomycota</taxon>
        <taxon>Pezizomycotina</taxon>
        <taxon>Dothideomycetes</taxon>
        <taxon>Dothideomycetes incertae sedis</taxon>
        <taxon>Patellariales</taxon>
        <taxon>Patellariaceae</taxon>
        <taxon>Patellaria</taxon>
    </lineage>
</organism>
<feature type="non-terminal residue" evidence="3">
    <location>
        <position position="233"/>
    </location>
</feature>
<dbReference type="Proteomes" id="UP000799429">
    <property type="component" value="Unassembled WGS sequence"/>
</dbReference>
<dbReference type="GO" id="GO:0000724">
    <property type="term" value="P:double-strand break repair via homologous recombination"/>
    <property type="evidence" value="ECO:0007669"/>
    <property type="project" value="TreeGrafter"/>
</dbReference>
<protein>
    <recommendedName>
        <fullName evidence="2">Helicase ATP-binding domain-containing protein</fullName>
    </recommendedName>
</protein>
<dbReference type="GO" id="GO:0005524">
    <property type="term" value="F:ATP binding"/>
    <property type="evidence" value="ECO:0007669"/>
    <property type="project" value="InterPro"/>
</dbReference>
<dbReference type="GO" id="GO:0043138">
    <property type="term" value="F:3'-5' DNA helicase activity"/>
    <property type="evidence" value="ECO:0007669"/>
    <property type="project" value="TreeGrafter"/>
</dbReference>
<name>A0A9P4VLE3_9PEZI</name>
<dbReference type="GO" id="GO:0005737">
    <property type="term" value="C:cytoplasm"/>
    <property type="evidence" value="ECO:0007669"/>
    <property type="project" value="TreeGrafter"/>
</dbReference>
<comment type="similarity">
    <text evidence="1">Belongs to the helicase family. RecQ subfamily.</text>
</comment>
<dbReference type="PANTHER" id="PTHR13710">
    <property type="entry name" value="DNA HELICASE RECQ FAMILY MEMBER"/>
    <property type="match status" value="1"/>
</dbReference>
<dbReference type="PANTHER" id="PTHR13710:SF154">
    <property type="entry name" value="RECQ HELICASE, PUTATIVE (AFU_ORTHOLOGUE AFUA_6G14720)-RELATED"/>
    <property type="match status" value="1"/>
</dbReference>
<dbReference type="PROSITE" id="PS51192">
    <property type="entry name" value="HELICASE_ATP_BIND_1"/>
    <property type="match status" value="1"/>
</dbReference>
<proteinExistence type="inferred from homology"/>
<dbReference type="AlphaFoldDB" id="A0A9P4VLE3"/>
<gene>
    <name evidence="3" type="ORF">M501DRAFT_903538</name>
</gene>
<keyword evidence="4" id="KW-1185">Reference proteome</keyword>
<dbReference type="GO" id="GO:0009378">
    <property type="term" value="F:four-way junction helicase activity"/>
    <property type="evidence" value="ECO:0007669"/>
    <property type="project" value="TreeGrafter"/>
</dbReference>
<comment type="caution">
    <text evidence="3">The sequence shown here is derived from an EMBL/GenBank/DDBJ whole genome shotgun (WGS) entry which is preliminary data.</text>
</comment>
<dbReference type="GO" id="GO:0003676">
    <property type="term" value="F:nucleic acid binding"/>
    <property type="evidence" value="ECO:0007669"/>
    <property type="project" value="InterPro"/>
</dbReference>
<sequence length="233" mass="26944">GVTVVVVPLISLRADMKARCSHAGIECVEWDSRRPQEWASIVLVTPESAVSEGFGNFINRQRSMGRLNRIMVDECHVVLDSMKSWRTRMLRLRELVKAETQLVYLTATMRRRDENTFLRLMGLPPKDQCHWFRGQTTRKNIQYQVKKYNLEKEDEAVKELVDEKKRQYPMPSQIIVYCGTVARTIKLAGILGCVCYHRQAGNRKEKEEMLRQLTERQQQVFTATNALGLGIDA</sequence>